<dbReference type="RefSeq" id="WP_078927859.1">
    <property type="nucleotide sequence ID" value="NZ_FUXX01000002.1"/>
</dbReference>
<feature type="transmembrane region" description="Helical" evidence="1">
    <location>
        <begin position="192"/>
        <end position="214"/>
    </location>
</feature>
<dbReference type="AlphaFoldDB" id="A0A1T4UXX5"/>
<proteinExistence type="predicted"/>
<keyword evidence="1" id="KW-0812">Transmembrane</keyword>
<evidence type="ECO:0000256" key="1">
    <source>
        <dbReference type="SAM" id="Phobius"/>
    </source>
</evidence>
<feature type="transmembrane region" description="Helical" evidence="1">
    <location>
        <begin position="80"/>
        <end position="98"/>
    </location>
</feature>
<evidence type="ECO:0000259" key="2">
    <source>
        <dbReference type="PROSITE" id="PS51094"/>
    </source>
</evidence>
<reference evidence="4" key="1">
    <citation type="submission" date="2017-02" db="EMBL/GenBank/DDBJ databases">
        <authorList>
            <person name="Varghese N."/>
            <person name="Submissions S."/>
        </authorList>
    </citation>
    <scope>NUCLEOTIDE SEQUENCE [LARGE SCALE GENOMIC DNA]</scope>
    <source>
        <strain evidence="4">DSM 3072</strain>
    </source>
</reference>
<dbReference type="InterPro" id="IPR051541">
    <property type="entry name" value="PTS_SugarTrans_NitroReg"/>
</dbReference>
<accession>A0A1T4UXX5</accession>
<dbReference type="CDD" id="cd00211">
    <property type="entry name" value="PTS_IIA_fru"/>
    <property type="match status" value="1"/>
</dbReference>
<dbReference type="SUPFAM" id="SSF55804">
    <property type="entry name" value="Phoshotransferase/anion transport protein"/>
    <property type="match status" value="1"/>
</dbReference>
<feature type="domain" description="PTS EIIA type-2" evidence="2">
    <location>
        <begin position="474"/>
        <end position="617"/>
    </location>
</feature>
<dbReference type="PROSITE" id="PS51094">
    <property type="entry name" value="PTS_EIIA_TYPE_2"/>
    <property type="match status" value="1"/>
</dbReference>
<evidence type="ECO:0000313" key="4">
    <source>
        <dbReference type="Proteomes" id="UP000242432"/>
    </source>
</evidence>
<evidence type="ECO:0000313" key="3">
    <source>
        <dbReference type="EMBL" id="SKA57488.1"/>
    </source>
</evidence>
<dbReference type="InterPro" id="IPR036259">
    <property type="entry name" value="MFS_trans_sf"/>
</dbReference>
<sequence>MNNQVSLKWALPYAVVGIGRDAVYMFVLSFYYLYLTTVLDISPVYIVPIFLIVKFIELIKEPFIGMLIDLCADIFKYNKFRMTILAGGIINAAILIQMFDIPSMNSSVQIIYAIFMYIAWSLSFSMLDIPSWSLTSIFGSDHRTREIICGLGRGSAVLGFCLTLVLTYAFFYEDQGLPTHIFSSMEADSFRTASWYIAATIFLSSIIFASFFTMEEPERKVVKAKNATATFFGNDQLMIIFFLTLLQQMCLCVFVGYQNYFAITIQDVPSDNDILFFIQIPWLVVSLLTYTFFHLIIKYTSRKQIFIFSTLLILLSFLTLYAMHSTSRLNMLSLSFLMCLLSLGFCLSQASTTVMTADCIDYGEFKFGCRSECMNFSIQIMSAKFGSLFAMVFAAQGSSYASLFTSKGLDENLFFNSVNICTLIVCVCSISMIVIYANYYKLHGSFFENILNAINHFGNNRDNSAKSNINTIRYALDENSVIYNLKAQSVDEIIHVLTDRLSLVRAINSKHDFLNAIKAKMDQNPAGIAHGIAIPHARGSFVNRSAIAVASLSKPINCGALDNKPCDLFFLIAVPDDGNSHISILANLSLMLSEPGFADKLRRAGSSEEITKRLILCEKKLFK</sequence>
<dbReference type="Pfam" id="PF00359">
    <property type="entry name" value="PTS_EIIA_2"/>
    <property type="match status" value="1"/>
</dbReference>
<dbReference type="InterPro" id="IPR002178">
    <property type="entry name" value="PTS_EIIA_type-2_dom"/>
</dbReference>
<feature type="transmembrane region" description="Helical" evidence="1">
    <location>
        <begin position="385"/>
        <end position="405"/>
    </location>
</feature>
<feature type="transmembrane region" description="Helical" evidence="1">
    <location>
        <begin position="110"/>
        <end position="129"/>
    </location>
</feature>
<dbReference type="PANTHER" id="PTHR47738:SF2">
    <property type="entry name" value="PTS SYSTEM FRUCTOSE-LIKE EIIA COMPONENT"/>
    <property type="match status" value="1"/>
</dbReference>
<dbReference type="InterPro" id="IPR016152">
    <property type="entry name" value="PTrfase/Anion_transptr"/>
</dbReference>
<dbReference type="Proteomes" id="UP000242432">
    <property type="component" value="Unassembled WGS sequence"/>
</dbReference>
<feature type="transmembrane region" description="Helical" evidence="1">
    <location>
        <begin position="329"/>
        <end position="347"/>
    </location>
</feature>
<dbReference type="Pfam" id="PF13347">
    <property type="entry name" value="MFS_2"/>
    <property type="match status" value="1"/>
</dbReference>
<feature type="transmembrane region" description="Helical" evidence="1">
    <location>
        <begin position="417"/>
        <end position="439"/>
    </location>
</feature>
<dbReference type="Gene3D" id="1.20.1250.20">
    <property type="entry name" value="MFS general substrate transporter like domains"/>
    <property type="match status" value="1"/>
</dbReference>
<feature type="transmembrane region" description="Helical" evidence="1">
    <location>
        <begin position="274"/>
        <end position="293"/>
    </location>
</feature>
<dbReference type="PANTHER" id="PTHR47738">
    <property type="entry name" value="PTS SYSTEM FRUCTOSE-LIKE EIIA COMPONENT-RELATED"/>
    <property type="match status" value="1"/>
</dbReference>
<organism evidence="3 4">
    <name type="scientific">Succinivibrio dextrinosolvens DSM 3072</name>
    <dbReference type="NCBI Taxonomy" id="1123324"/>
    <lineage>
        <taxon>Bacteria</taxon>
        <taxon>Pseudomonadati</taxon>
        <taxon>Pseudomonadota</taxon>
        <taxon>Gammaproteobacteria</taxon>
        <taxon>Aeromonadales</taxon>
        <taxon>Succinivibrionaceae</taxon>
        <taxon>Succinivibrio</taxon>
    </lineage>
</organism>
<feature type="transmembrane region" description="Helical" evidence="1">
    <location>
        <begin position="41"/>
        <end position="59"/>
    </location>
</feature>
<keyword evidence="4" id="KW-1185">Reference proteome</keyword>
<protein>
    <submittedName>
        <fullName evidence="3">Na+/melibiose symporter</fullName>
    </submittedName>
</protein>
<keyword evidence="1" id="KW-0472">Membrane</keyword>
<dbReference type="Gene3D" id="3.40.930.10">
    <property type="entry name" value="Mannitol-specific EII, Chain A"/>
    <property type="match status" value="1"/>
</dbReference>
<feature type="transmembrane region" description="Helical" evidence="1">
    <location>
        <begin position="305"/>
        <end position="323"/>
    </location>
</feature>
<dbReference type="SUPFAM" id="SSF103473">
    <property type="entry name" value="MFS general substrate transporter"/>
    <property type="match status" value="1"/>
</dbReference>
<feature type="transmembrane region" description="Helical" evidence="1">
    <location>
        <begin position="150"/>
        <end position="172"/>
    </location>
</feature>
<dbReference type="STRING" id="83771.SAMN02910357_01128"/>
<feature type="transmembrane region" description="Helical" evidence="1">
    <location>
        <begin position="235"/>
        <end position="262"/>
    </location>
</feature>
<gene>
    <name evidence="3" type="ORF">SAMN02745213_00237</name>
</gene>
<name>A0A1T4UXX5_9GAMM</name>
<dbReference type="EMBL" id="FUXX01000002">
    <property type="protein sequence ID" value="SKA57488.1"/>
    <property type="molecule type" value="Genomic_DNA"/>
</dbReference>
<keyword evidence="1" id="KW-1133">Transmembrane helix</keyword>